<evidence type="ECO:0000313" key="3">
    <source>
        <dbReference type="Proteomes" id="UP001165063"/>
    </source>
</evidence>
<feature type="region of interest" description="Disordered" evidence="1">
    <location>
        <begin position="75"/>
        <end position="95"/>
    </location>
</feature>
<evidence type="ECO:0000256" key="1">
    <source>
        <dbReference type="SAM" id="MobiDB-lite"/>
    </source>
</evidence>
<comment type="caution">
    <text evidence="2">The sequence shown here is derived from an EMBL/GenBank/DDBJ whole genome shotgun (WGS) entry which is preliminary data.</text>
</comment>
<dbReference type="Proteomes" id="UP001165063">
    <property type="component" value="Unassembled WGS sequence"/>
</dbReference>
<feature type="compositionally biased region" description="Basic and acidic residues" evidence="1">
    <location>
        <begin position="82"/>
        <end position="95"/>
    </location>
</feature>
<keyword evidence="3" id="KW-1185">Reference proteome</keyword>
<evidence type="ECO:0000313" key="2">
    <source>
        <dbReference type="EMBL" id="GME78855.1"/>
    </source>
</evidence>
<gene>
    <name evidence="2" type="ORF">Amon01_000980700</name>
</gene>
<organism evidence="2 3">
    <name type="scientific">Ambrosiozyma monospora</name>
    <name type="common">Yeast</name>
    <name type="synonym">Endomycopsis monosporus</name>
    <dbReference type="NCBI Taxonomy" id="43982"/>
    <lineage>
        <taxon>Eukaryota</taxon>
        <taxon>Fungi</taxon>
        <taxon>Dikarya</taxon>
        <taxon>Ascomycota</taxon>
        <taxon>Saccharomycotina</taxon>
        <taxon>Pichiomycetes</taxon>
        <taxon>Pichiales</taxon>
        <taxon>Pichiaceae</taxon>
        <taxon>Ambrosiozyma</taxon>
    </lineage>
</organism>
<protein>
    <submittedName>
        <fullName evidence="2">Unnamed protein product</fullName>
    </submittedName>
</protein>
<reference evidence="2" key="1">
    <citation type="submission" date="2023-04" db="EMBL/GenBank/DDBJ databases">
        <title>Ambrosiozyma monospora NBRC 1965.</title>
        <authorList>
            <person name="Ichikawa N."/>
            <person name="Sato H."/>
            <person name="Tonouchi N."/>
        </authorList>
    </citation>
    <scope>NUCLEOTIDE SEQUENCE</scope>
    <source>
        <strain evidence="2">NBRC 1965</strain>
    </source>
</reference>
<dbReference type="EMBL" id="BSXU01013224">
    <property type="protein sequence ID" value="GME78855.1"/>
    <property type="molecule type" value="Genomic_DNA"/>
</dbReference>
<sequence>MNMDMRPLSERIQPGCRHIKRLDPRTLTETMRDDRSRSFAYLEDDYLMKKGINWWKTAPRYPPVRVPVRSRFRKHPCTISRPDNHSFRSEATKTN</sequence>
<name>A0A9W6T7Q4_AMBMO</name>
<dbReference type="AlphaFoldDB" id="A0A9W6T7Q4"/>
<proteinExistence type="predicted"/>
<accession>A0A9W6T7Q4</accession>